<name>A0A219YAG3_9CAUD</name>
<accession>A0A219YAG3</accession>
<dbReference type="Proteomes" id="UP000222894">
    <property type="component" value="Genome"/>
</dbReference>
<evidence type="ECO:0000313" key="2">
    <source>
        <dbReference type="EMBL" id="APU00693.1"/>
    </source>
</evidence>
<dbReference type="EMBL" id="KY290948">
    <property type="protein sequence ID" value="APU00693.1"/>
    <property type="molecule type" value="Genomic_DNA"/>
</dbReference>
<dbReference type="InterPro" id="IPR048388">
    <property type="entry name" value="Gp37_trimer"/>
</dbReference>
<dbReference type="Gene3D" id="6.20.80.10">
    <property type="match status" value="1"/>
</dbReference>
<sequence length="1420" mass="150526">MADLKVGTTIGGSPAWNQGNLPLVPSGDRILYKGARVYSESDKPSADELSVLSINGGRLKGQLQIDSASDNIFDLNSTDSGAVFMRYMHNNSNKAYTGIDASGNFYVRMADGASRAGIAFQIDNVSQDITFGANLKGPAGRAFSINKGDQPFIRDHGNGNVTISALSKVDGNPGDLYLGYNSAGMVTNTVRLESPLFWKGARQLVDSNGFILRSAMDNNYYNQSEADARFIRLNNNTTTDGFILSKTAEYTDAGRNMGYSGFYRHNGVDGFSGLTMHVAHPSYSNGAYSRGITFAYGSSSYGLYTYGYDSAGVRLANQKIYTEADKPTPQELGALAAEANAVSASKLQTPRRISLSSGASGSVLFDGSGDVVIPVTIANDSHTHNIYVKKSGDIMSGNLVVNAAVDANELRAGDATTKARIALSSDTVFFQGGPIGTTGLHKIAMSGYMGKGIDALTYWMTNGVTPVVRWGSVDNKMFHEGYRPFDVQSTSLASKSCNDALESGFYSIFGTTADTPYGTGPSGSTMVVSRWSGTGVSQTFYTYNSDRVFVRRLVGTTWNAWFELYSTSKIPTPAEVGALAVNANAVSATRLQTARLISGVPFDGTSNITITATNVGALPITGGDINGNLLVKGTLTNEGQLISYDSSTRGYGFRSTYSTGWLYTQTGKVDRDVNDQKHNLSGWYGTPLSALRFTMAEGTSPHVLWGSTSHDVLHIGKSYGVGIRQGNGASNGHIYTEDGSRDFDKLITAGRYSVDGQWLNGRAGAAAATYVGTAEVEVRAWGSGPAYIQTFTQLEGGLPSRYNRVGTGTYPNIVWASWESGTKEWEYQAGYRMMISRSGEGVYPYMTIHKADLPPTGTESVIGAWQSKIGAPPTANNPDSAQLATIVASVVDTTNRYATLRLSARDITTNGILSIVDIGKDGLVVTNGGKKVELTAGVARAEKFIASDPYAFVSSTSNTHGVYLGNSAADKRLILGGGNNTAGAVHVRPQGISTETGETVFNTNGTISNGTTPSAPGHLTNKVYVDNLIAQQVSKSGDIMTGQLTIHTANNAPLELKSTTAGVVTPQYIIGNDSTGAQRWYVGQASPNSPDVLLYSTANGTYLRLEANQISFNKNPISTALQGAAAGSLVRRDFLQTSLSSQTPNNPVYIGASANLNNYQTPGYYYQDSNANAGSGSNYPTQQAGALVVTKAAGIIQEYTVYGTGARYVRAFYTNVWSAWALVYDSTRPPGATAVGALPIAGGTLTGGYLQLQSATNSILEFHQPGRHAAMIFLSNGTGQLRFSTSNGAAGETNVRMTLDANGALATTGSINGGAGVYDVGQRVYSPNNPQPSLTPTQIGNALASMAYDAVGQYAMLLVAVDVGTWLVPGTVLPGSQLRYSTAEGKDPSNSPPGNWRLHGRINQGGQWGAWNVSLWQRVS</sequence>
<feature type="domain" description="Tail fibre protein gp37 trimerization region" evidence="1">
    <location>
        <begin position="1053"/>
        <end position="1129"/>
    </location>
</feature>
<evidence type="ECO:0000313" key="3">
    <source>
        <dbReference type="Proteomes" id="UP000222894"/>
    </source>
</evidence>
<dbReference type="CDD" id="cd19958">
    <property type="entry name" value="pyocin_knob"/>
    <property type="match status" value="2"/>
</dbReference>
<proteinExistence type="predicted"/>
<organism evidence="2 3">
    <name type="scientific">Aeromonas phage 44RR2.8t.2</name>
    <dbReference type="NCBI Taxonomy" id="1932900"/>
    <lineage>
        <taxon>Viruses</taxon>
        <taxon>Duplodnaviria</taxon>
        <taxon>Heunggongvirae</taxon>
        <taxon>Uroviricota</taxon>
        <taxon>Caudoviricetes</taxon>
        <taxon>Pantevenvirales</taxon>
        <taxon>Straboviridae</taxon>
        <taxon>Biquartavirus</taxon>
        <taxon>Biquartavirus 44RR2</taxon>
    </lineage>
</organism>
<protein>
    <submittedName>
        <fullName evidence="2">Tail fiber protein</fullName>
    </submittedName>
</protein>
<dbReference type="Pfam" id="PF20744">
    <property type="entry name" value="gp37_trimer"/>
    <property type="match status" value="1"/>
</dbReference>
<evidence type="ECO:0000259" key="1">
    <source>
        <dbReference type="Pfam" id="PF20744"/>
    </source>
</evidence>
<reference evidence="2 3" key="1">
    <citation type="journal article" date="2017" name="Sci. Rep.">
        <title>Characterization and diversity of phages infecting Aeromonas salmonicida subsp. salmonicida.</title>
        <authorList>
            <person name="Vincent A.T."/>
            <person name="Paquet V.E."/>
            <person name="Bernatchez A."/>
            <person name="Tremblay D.M."/>
            <person name="Moineau S."/>
            <person name="Charette S.J."/>
        </authorList>
    </citation>
    <scope>NUCLEOTIDE SEQUENCE [LARGE SCALE GENOMIC DNA]</scope>
</reference>